<dbReference type="Pfam" id="PF00535">
    <property type="entry name" value="Glycos_transf_2"/>
    <property type="match status" value="1"/>
</dbReference>
<proteinExistence type="predicted"/>
<dbReference type="PANTHER" id="PTHR22916:SF3">
    <property type="entry name" value="UDP-GLCNAC:BETAGAL BETA-1,3-N-ACETYLGLUCOSAMINYLTRANSFERASE-LIKE PROTEIN 1"/>
    <property type="match status" value="1"/>
</dbReference>
<dbReference type="GO" id="GO:0016758">
    <property type="term" value="F:hexosyltransferase activity"/>
    <property type="evidence" value="ECO:0007669"/>
    <property type="project" value="UniProtKB-ARBA"/>
</dbReference>
<reference evidence="3" key="1">
    <citation type="submission" date="2018-05" db="EMBL/GenBank/DDBJ databases">
        <authorList>
            <person name="Lanie J.A."/>
            <person name="Ng W.-L."/>
            <person name="Kazmierczak K.M."/>
            <person name="Andrzejewski T.M."/>
            <person name="Davidsen T.M."/>
            <person name="Wayne K.J."/>
            <person name="Tettelin H."/>
            <person name="Glass J.I."/>
            <person name="Rusch D."/>
            <person name="Podicherti R."/>
            <person name="Tsui H.-C.T."/>
            <person name="Winkler M.E."/>
        </authorList>
    </citation>
    <scope>NUCLEOTIDE SEQUENCE</scope>
</reference>
<protein>
    <recommendedName>
        <fullName evidence="2">Glycosyltransferase 2-like domain-containing protein</fullName>
    </recommendedName>
</protein>
<keyword evidence="1" id="KW-0812">Transmembrane</keyword>
<evidence type="ECO:0000256" key="1">
    <source>
        <dbReference type="SAM" id="Phobius"/>
    </source>
</evidence>
<feature type="domain" description="Glycosyltransferase 2-like" evidence="2">
    <location>
        <begin position="3"/>
        <end position="115"/>
    </location>
</feature>
<evidence type="ECO:0000259" key="2">
    <source>
        <dbReference type="Pfam" id="PF00535"/>
    </source>
</evidence>
<feature type="transmembrane region" description="Helical" evidence="1">
    <location>
        <begin position="266"/>
        <end position="283"/>
    </location>
</feature>
<feature type="non-terminal residue" evidence="3">
    <location>
        <position position="1"/>
    </location>
</feature>
<dbReference type="InterPro" id="IPR029044">
    <property type="entry name" value="Nucleotide-diphossugar_trans"/>
</dbReference>
<keyword evidence="1" id="KW-1133">Transmembrane helix</keyword>
<name>A0A382U978_9ZZZZ</name>
<sequence length="293" mass="34561">NGEIYLREALKSILAQTYQNWELIFWDNQSTDQSADIFKSYKDDRLKYYYSPKHTNLGGGRAKAYPLLRGEFIAILDTDDLWLPNKLEEQLKCFDDENIGISITNTEFFSKKRSKVLYKKPPTQGWVTNELLKNYYISLETVMLRCSFVQSLEYAFDPDFSHIADFDLIVRTSTVSKLAYIPKVLAKWRVHNASGSWASKEVFVFEKKKWLLKNGDKPNFASYQKALNTFKNNTEIQWIQYLLTKSRINEAKKTLNNIRFDTTQAYVVYVLSFVPVLNFIIRLRDQMQRSYWF</sequence>
<dbReference type="CDD" id="cd00761">
    <property type="entry name" value="Glyco_tranf_GTA_type"/>
    <property type="match status" value="1"/>
</dbReference>
<dbReference type="SUPFAM" id="SSF53448">
    <property type="entry name" value="Nucleotide-diphospho-sugar transferases"/>
    <property type="match status" value="1"/>
</dbReference>
<accession>A0A382U978</accession>
<dbReference type="AlphaFoldDB" id="A0A382U978"/>
<dbReference type="Gene3D" id="3.90.550.10">
    <property type="entry name" value="Spore Coat Polysaccharide Biosynthesis Protein SpsA, Chain A"/>
    <property type="match status" value="1"/>
</dbReference>
<organism evidence="3">
    <name type="scientific">marine metagenome</name>
    <dbReference type="NCBI Taxonomy" id="408172"/>
    <lineage>
        <taxon>unclassified sequences</taxon>
        <taxon>metagenomes</taxon>
        <taxon>ecological metagenomes</taxon>
    </lineage>
</organism>
<gene>
    <name evidence="3" type="ORF">METZ01_LOCUS383700</name>
</gene>
<dbReference type="PANTHER" id="PTHR22916">
    <property type="entry name" value="GLYCOSYLTRANSFERASE"/>
    <property type="match status" value="1"/>
</dbReference>
<keyword evidence="1" id="KW-0472">Membrane</keyword>
<evidence type="ECO:0000313" key="3">
    <source>
        <dbReference type="EMBL" id="SVD30846.1"/>
    </source>
</evidence>
<dbReference type="EMBL" id="UINC01142489">
    <property type="protein sequence ID" value="SVD30846.1"/>
    <property type="molecule type" value="Genomic_DNA"/>
</dbReference>
<dbReference type="InterPro" id="IPR001173">
    <property type="entry name" value="Glyco_trans_2-like"/>
</dbReference>